<protein>
    <submittedName>
        <fullName evidence="3">Alkaline phosphatase D family protein</fullName>
    </submittedName>
</protein>
<dbReference type="InterPro" id="IPR029052">
    <property type="entry name" value="Metallo-depent_PP-like"/>
</dbReference>
<reference evidence="3" key="1">
    <citation type="submission" date="2020-11" db="EMBL/GenBank/DDBJ databases">
        <title>Isolation and identification of active actinomycetes.</title>
        <authorList>
            <person name="Sun X."/>
        </authorList>
    </citation>
    <scope>NUCLEOTIDE SEQUENCE</scope>
    <source>
        <strain evidence="3">NEAU-A11</strain>
    </source>
</reference>
<dbReference type="PANTHER" id="PTHR43606:SF2">
    <property type="entry name" value="ALKALINE PHOSPHATASE FAMILY PROTEIN (AFU_ORTHOLOGUE AFUA_5G03860)"/>
    <property type="match status" value="1"/>
</dbReference>
<sequence>MPGPRDQVDQGVQEKPLRLATLPRRRLLALGGAAVATALAPVAAAAPVSAAPPRTDPFTLGVASGDPLPGGVVLWTRLAPEPFAPTGGLGFVSRPVRWQVAEDAGFTRVVRSGTATARAEYGHSVHVDVRGLRPGRVYWYRFRCGGHLSPVGRTRTAPAADATVRSLRFAVTSCQSYTDGFFTAWRHLAAEDLDLVFFLGDYMYEGAVNSTGGDRADTGLRLPEIFQLATDTLDLYRLRYALYRTDPDLRAAHAAFPWVPTWDDHEVQDNYAAGVPRFDISAEDFLVQRANAYRAYWENQPLRRPRQPAGAGMPLYRRLRFGDLATAHVLDTRQYRSDQACGDGVKPDCPDRHDPARSLLGADQRGWLLDGMGRSGTRWNILAQQIIMTELLYSGRFDMDKWDGYPVDRQAVLDTAARVPGTVVLTGDIHFNYAADLRADFRQPGTPAVGVELIGTSISSAGDGSDTTPALDRQRKDNPHVLFANAQRGYVRCELTPDALRADYRVVPYVTRRGAPITTRASFTSDRDRPGLAPA</sequence>
<feature type="domain" description="Phospholipase D N-terminal" evidence="2">
    <location>
        <begin position="60"/>
        <end position="156"/>
    </location>
</feature>
<dbReference type="InterPro" id="IPR052900">
    <property type="entry name" value="Phospholipid_Metab_Enz"/>
</dbReference>
<dbReference type="InterPro" id="IPR006311">
    <property type="entry name" value="TAT_signal"/>
</dbReference>
<dbReference type="InterPro" id="IPR038607">
    <property type="entry name" value="PhoD-like_sf"/>
</dbReference>
<evidence type="ECO:0000313" key="3">
    <source>
        <dbReference type="EMBL" id="MBG0564684.1"/>
    </source>
</evidence>
<comment type="caution">
    <text evidence="3">The sequence shown here is derived from an EMBL/GenBank/DDBJ whole genome shotgun (WGS) entry which is preliminary data.</text>
</comment>
<dbReference type="InterPro" id="IPR032093">
    <property type="entry name" value="PhoD_N"/>
</dbReference>
<dbReference type="PANTHER" id="PTHR43606">
    <property type="entry name" value="PHOSPHATASE, PUTATIVE (AFU_ORTHOLOGUE AFUA_6G08710)-RELATED"/>
    <property type="match status" value="1"/>
</dbReference>
<dbReference type="AlphaFoldDB" id="A0A931C754"/>
<evidence type="ECO:0000313" key="4">
    <source>
        <dbReference type="Proteomes" id="UP000598146"/>
    </source>
</evidence>
<name>A0A931C754_9ACTN</name>
<proteinExistence type="predicted"/>
<keyword evidence="4" id="KW-1185">Reference proteome</keyword>
<dbReference type="SUPFAM" id="SSF56300">
    <property type="entry name" value="Metallo-dependent phosphatases"/>
    <property type="match status" value="1"/>
</dbReference>
<dbReference type="Pfam" id="PF16655">
    <property type="entry name" value="PhoD_N"/>
    <property type="match status" value="1"/>
</dbReference>
<gene>
    <name evidence="3" type="ORF">I4J89_24855</name>
</gene>
<dbReference type="EMBL" id="JADQTO010000012">
    <property type="protein sequence ID" value="MBG0564684.1"/>
    <property type="molecule type" value="Genomic_DNA"/>
</dbReference>
<dbReference type="InterPro" id="IPR018946">
    <property type="entry name" value="PhoD-like_MPP"/>
</dbReference>
<dbReference type="Proteomes" id="UP000598146">
    <property type="component" value="Unassembled WGS sequence"/>
</dbReference>
<feature type="domain" description="PhoD-like phosphatase metallophosphatase" evidence="1">
    <location>
        <begin position="169"/>
        <end position="504"/>
    </location>
</feature>
<dbReference type="Gene3D" id="2.60.40.380">
    <property type="entry name" value="Purple acid phosphatase-like, N-terminal"/>
    <property type="match status" value="1"/>
</dbReference>
<dbReference type="Pfam" id="PF09423">
    <property type="entry name" value="PhoD"/>
    <property type="match status" value="1"/>
</dbReference>
<evidence type="ECO:0000259" key="1">
    <source>
        <dbReference type="Pfam" id="PF09423"/>
    </source>
</evidence>
<accession>A0A931C754</accession>
<dbReference type="PROSITE" id="PS51318">
    <property type="entry name" value="TAT"/>
    <property type="match status" value="1"/>
</dbReference>
<organism evidence="3 4">
    <name type="scientific">Actinoplanes aureus</name>
    <dbReference type="NCBI Taxonomy" id="2792083"/>
    <lineage>
        <taxon>Bacteria</taxon>
        <taxon>Bacillati</taxon>
        <taxon>Actinomycetota</taxon>
        <taxon>Actinomycetes</taxon>
        <taxon>Micromonosporales</taxon>
        <taxon>Micromonosporaceae</taxon>
        <taxon>Actinoplanes</taxon>
    </lineage>
</organism>
<dbReference type="Gene3D" id="3.60.21.70">
    <property type="entry name" value="PhoD-like phosphatase"/>
    <property type="match status" value="1"/>
</dbReference>
<dbReference type="CDD" id="cd07389">
    <property type="entry name" value="MPP_PhoD"/>
    <property type="match status" value="1"/>
</dbReference>
<evidence type="ECO:0000259" key="2">
    <source>
        <dbReference type="Pfam" id="PF16655"/>
    </source>
</evidence>